<gene>
    <name evidence="1" type="ORF">Taro_004233</name>
</gene>
<comment type="caution">
    <text evidence="1">The sequence shown here is derived from an EMBL/GenBank/DDBJ whole genome shotgun (WGS) entry which is preliminary data.</text>
</comment>
<dbReference type="EMBL" id="NMUH01000112">
    <property type="protein sequence ID" value="MQL71888.1"/>
    <property type="molecule type" value="Genomic_DNA"/>
</dbReference>
<proteinExistence type="predicted"/>
<sequence length="127" mass="14236">MDVGRFFINPAITPTVKTFKHNSRTTARVGSERVPTDTFDWRRNGSGSGCQQLLSSQNQFLGSEHYLSKGQGRLSTGEGHLLTDQGYLSTTTGGSALYGFWKQESYRQLNLRLSTHPHRSLQDVEDQ</sequence>
<protein>
    <submittedName>
        <fullName evidence="1">Uncharacterized protein</fullName>
    </submittedName>
</protein>
<dbReference type="Proteomes" id="UP000652761">
    <property type="component" value="Unassembled WGS sequence"/>
</dbReference>
<dbReference type="AlphaFoldDB" id="A0A843TJF1"/>
<reference evidence="1" key="1">
    <citation type="submission" date="2017-07" db="EMBL/GenBank/DDBJ databases">
        <title>Taro Niue Genome Assembly and Annotation.</title>
        <authorList>
            <person name="Atibalentja N."/>
            <person name="Keating K."/>
            <person name="Fields C.J."/>
        </authorList>
    </citation>
    <scope>NUCLEOTIDE SEQUENCE</scope>
    <source>
        <strain evidence="1">Niue_2</strain>
        <tissue evidence="1">Leaf</tissue>
    </source>
</reference>
<name>A0A843TJF1_COLES</name>
<evidence type="ECO:0000313" key="2">
    <source>
        <dbReference type="Proteomes" id="UP000652761"/>
    </source>
</evidence>
<accession>A0A843TJF1</accession>
<evidence type="ECO:0000313" key="1">
    <source>
        <dbReference type="EMBL" id="MQL71888.1"/>
    </source>
</evidence>
<organism evidence="1 2">
    <name type="scientific">Colocasia esculenta</name>
    <name type="common">Wild taro</name>
    <name type="synonym">Arum esculentum</name>
    <dbReference type="NCBI Taxonomy" id="4460"/>
    <lineage>
        <taxon>Eukaryota</taxon>
        <taxon>Viridiplantae</taxon>
        <taxon>Streptophyta</taxon>
        <taxon>Embryophyta</taxon>
        <taxon>Tracheophyta</taxon>
        <taxon>Spermatophyta</taxon>
        <taxon>Magnoliopsida</taxon>
        <taxon>Liliopsida</taxon>
        <taxon>Araceae</taxon>
        <taxon>Aroideae</taxon>
        <taxon>Colocasieae</taxon>
        <taxon>Colocasia</taxon>
    </lineage>
</organism>
<keyword evidence="2" id="KW-1185">Reference proteome</keyword>